<gene>
    <name evidence="1" type="ORF">H696_02443</name>
</gene>
<dbReference type="RefSeq" id="XP_009494622.1">
    <property type="nucleotide sequence ID" value="XM_009496347.1"/>
</dbReference>
<organism evidence="1">
    <name type="scientific">Fonticula alba</name>
    <name type="common">Slime mold</name>
    <dbReference type="NCBI Taxonomy" id="691883"/>
    <lineage>
        <taxon>Eukaryota</taxon>
        <taxon>Rotosphaerida</taxon>
        <taxon>Fonticulaceae</taxon>
        <taxon>Fonticula</taxon>
    </lineage>
</organism>
<dbReference type="InterPro" id="IPR036322">
    <property type="entry name" value="WD40_repeat_dom_sf"/>
</dbReference>
<dbReference type="SMART" id="SM00320">
    <property type="entry name" value="WD40"/>
    <property type="match status" value="4"/>
</dbReference>
<dbReference type="SUPFAM" id="SSF50978">
    <property type="entry name" value="WD40 repeat-like"/>
    <property type="match status" value="1"/>
</dbReference>
<keyword evidence="2" id="KW-1185">Reference proteome</keyword>
<reference evidence="1" key="1">
    <citation type="submission" date="2013-04" db="EMBL/GenBank/DDBJ databases">
        <title>The Genome Sequence of Fonticula alba ATCC 38817.</title>
        <authorList>
            <consortium name="The Broad Institute Genomics Platform"/>
            <person name="Russ C."/>
            <person name="Cuomo C."/>
            <person name="Burger G."/>
            <person name="Gray M.W."/>
            <person name="Holland P.W.H."/>
            <person name="King N."/>
            <person name="Lang F.B.F."/>
            <person name="Roger A.J."/>
            <person name="Ruiz-Trillo I."/>
            <person name="Brown M."/>
            <person name="Walker B."/>
            <person name="Young S."/>
            <person name="Zeng Q."/>
            <person name="Gargeya S."/>
            <person name="Fitzgerald M."/>
            <person name="Haas B."/>
            <person name="Abouelleil A."/>
            <person name="Allen A.W."/>
            <person name="Alvarado L."/>
            <person name="Arachchi H.M."/>
            <person name="Berlin A.M."/>
            <person name="Chapman S.B."/>
            <person name="Gainer-Dewar J."/>
            <person name="Goldberg J."/>
            <person name="Griggs A."/>
            <person name="Gujja S."/>
            <person name="Hansen M."/>
            <person name="Howarth C."/>
            <person name="Imamovic A."/>
            <person name="Ireland A."/>
            <person name="Larimer J."/>
            <person name="McCowan C."/>
            <person name="Murphy C."/>
            <person name="Pearson M."/>
            <person name="Poon T.W."/>
            <person name="Priest M."/>
            <person name="Roberts A."/>
            <person name="Saif S."/>
            <person name="Shea T."/>
            <person name="Sisk P."/>
            <person name="Sykes S."/>
            <person name="Wortman J."/>
            <person name="Nusbaum C."/>
            <person name="Birren B."/>
        </authorList>
    </citation>
    <scope>NUCLEOTIDE SEQUENCE [LARGE SCALE GENOMIC DNA]</scope>
    <source>
        <strain evidence="1">ATCC 38817</strain>
    </source>
</reference>
<name>A0A058ZAS9_FONAL</name>
<dbReference type="AlphaFoldDB" id="A0A058ZAS9"/>
<dbReference type="GeneID" id="20527168"/>
<dbReference type="InterPro" id="IPR001680">
    <property type="entry name" value="WD40_rpt"/>
</dbReference>
<sequence length="363" mass="37070">MFTPAGFHHHAPRLMGMADATASATQPPPSLLDIDVLASSATTPNAGGPLVAAAGTHLTSTRSWHGSVLAGPCRWDLPAGASRIRWIGHGGLFVVGTDAGRLVTGRICPVTDTDLAIEPVDVAAAPLHRPGPISALSWNPDDGLILSASSRSLGIVVSDPEGGMVVGKLAGPASQCHPHLAGVLAAEWCPSTGGSASVAWADRRGVIRLWDRAVDGSSPGGGLTLLSEAHCTAGARTPGGRPRALAFRATSGIPTLLVSTSNGTLELMDLRQPGSFVETLFSGALSAIESVRPSPFGRDLAMSTMDGEVLVLSAPVGHEPASADPIAARRIDARSSPVTGVAWLAPDQLVSCSHDGSLIEHAL</sequence>
<dbReference type="OrthoDB" id="542917at2759"/>
<dbReference type="EMBL" id="KB932203">
    <property type="protein sequence ID" value="KCV71499.1"/>
    <property type="molecule type" value="Genomic_DNA"/>
</dbReference>
<dbReference type="InterPro" id="IPR015943">
    <property type="entry name" value="WD40/YVTN_repeat-like_dom_sf"/>
</dbReference>
<dbReference type="Proteomes" id="UP000030693">
    <property type="component" value="Unassembled WGS sequence"/>
</dbReference>
<evidence type="ECO:0000313" key="1">
    <source>
        <dbReference type="EMBL" id="KCV71499.1"/>
    </source>
</evidence>
<dbReference type="Gene3D" id="2.130.10.10">
    <property type="entry name" value="YVTN repeat-like/Quinoprotein amine dehydrogenase"/>
    <property type="match status" value="2"/>
</dbReference>
<evidence type="ECO:0000313" key="2">
    <source>
        <dbReference type="Proteomes" id="UP000030693"/>
    </source>
</evidence>
<proteinExistence type="predicted"/>
<evidence type="ECO:0008006" key="3">
    <source>
        <dbReference type="Google" id="ProtNLM"/>
    </source>
</evidence>
<protein>
    <recommendedName>
        <fullName evidence="3">Anaphase-promoting complex subunit 4 WD40 domain-containing protein</fullName>
    </recommendedName>
</protein>
<accession>A0A058ZAS9</accession>